<evidence type="ECO:0000313" key="3">
    <source>
        <dbReference type="Proteomes" id="UP001324380"/>
    </source>
</evidence>
<reference evidence="2 3" key="1">
    <citation type="submission" date="2023-11" db="EMBL/GenBank/DDBJ databases">
        <title>Analysis of the Genomes of Mucilaginibacter gossypii cycad 4 and M. sabulilitoris SNA2: microbes with the potential for plant growth promotion.</title>
        <authorList>
            <person name="Hirsch A.M."/>
            <person name="Humm E."/>
            <person name="Rubbi M."/>
            <person name="Del Vecchio G."/>
            <person name="Ha S.M."/>
            <person name="Pellegrini M."/>
            <person name="Gunsalus R.P."/>
        </authorList>
    </citation>
    <scope>NUCLEOTIDE SEQUENCE [LARGE SCALE GENOMIC DNA]</scope>
    <source>
        <strain evidence="2 3">SNA2</strain>
    </source>
</reference>
<proteinExistence type="predicted"/>
<dbReference type="SUPFAM" id="SSF55166">
    <property type="entry name" value="Hedgehog/DD-peptidase"/>
    <property type="match status" value="1"/>
</dbReference>
<dbReference type="Pfam" id="PF13539">
    <property type="entry name" value="Peptidase_M15_4"/>
    <property type="match status" value="1"/>
</dbReference>
<feature type="domain" description="Peptidase M15C" evidence="1">
    <location>
        <begin position="57"/>
        <end position="118"/>
    </location>
</feature>
<evidence type="ECO:0000259" key="1">
    <source>
        <dbReference type="Pfam" id="PF13539"/>
    </source>
</evidence>
<name>A0ABZ0TKA3_9SPHI</name>
<dbReference type="Proteomes" id="UP001324380">
    <property type="component" value="Chromosome"/>
</dbReference>
<accession>A0ABZ0TKA3</accession>
<sequence length="140" mass="15520">MKQFTASNFKNNCTIDEDFEPTLIKINSIAEKFNITVFVTSSFRIDANVAGAIVTPATHSNHMVGHAIDCNLELDGAFFNSARMLTDTGVVRRFINEVKAQGIRWGGDFGKPDPVHFDDGLNIKDMAAWTAKFNEIHNIA</sequence>
<dbReference type="InterPro" id="IPR009045">
    <property type="entry name" value="Zn_M74/Hedgehog-like"/>
</dbReference>
<evidence type="ECO:0000313" key="2">
    <source>
        <dbReference type="EMBL" id="WPU91615.1"/>
    </source>
</evidence>
<organism evidence="2 3">
    <name type="scientific">Mucilaginibacter sabulilitoris</name>
    <dbReference type="NCBI Taxonomy" id="1173583"/>
    <lineage>
        <taxon>Bacteria</taxon>
        <taxon>Pseudomonadati</taxon>
        <taxon>Bacteroidota</taxon>
        <taxon>Sphingobacteriia</taxon>
        <taxon>Sphingobacteriales</taxon>
        <taxon>Sphingobacteriaceae</taxon>
        <taxon>Mucilaginibacter</taxon>
    </lineage>
</organism>
<dbReference type="InterPro" id="IPR039561">
    <property type="entry name" value="Peptidase_M15C"/>
</dbReference>
<dbReference type="RefSeq" id="WP_321560781.1">
    <property type="nucleotide sequence ID" value="NZ_CP139558.1"/>
</dbReference>
<dbReference type="Gene3D" id="3.30.1380.10">
    <property type="match status" value="1"/>
</dbReference>
<protein>
    <submittedName>
        <fullName evidence="2">M15 family metallopeptidase</fullName>
    </submittedName>
</protein>
<dbReference type="EMBL" id="CP139558">
    <property type="protein sequence ID" value="WPU91615.1"/>
    <property type="molecule type" value="Genomic_DNA"/>
</dbReference>
<gene>
    <name evidence="2" type="ORF">SNE25_20060</name>
</gene>
<keyword evidence="3" id="KW-1185">Reference proteome</keyword>